<gene>
    <name evidence="1" type="ORF">GCM10011579_084880</name>
</gene>
<organism evidence="1 2">
    <name type="scientific">Streptomyces albiflavescens</name>
    <dbReference type="NCBI Taxonomy" id="1623582"/>
    <lineage>
        <taxon>Bacteria</taxon>
        <taxon>Bacillati</taxon>
        <taxon>Actinomycetota</taxon>
        <taxon>Actinomycetes</taxon>
        <taxon>Kitasatosporales</taxon>
        <taxon>Streptomycetaceae</taxon>
        <taxon>Streptomyces</taxon>
    </lineage>
</organism>
<protein>
    <submittedName>
        <fullName evidence="1">Uncharacterized protein</fullName>
    </submittedName>
</protein>
<dbReference type="Proteomes" id="UP000600365">
    <property type="component" value="Unassembled WGS sequence"/>
</dbReference>
<evidence type="ECO:0000313" key="1">
    <source>
        <dbReference type="EMBL" id="GGN89724.1"/>
    </source>
</evidence>
<comment type="caution">
    <text evidence="1">The sequence shown here is derived from an EMBL/GenBank/DDBJ whole genome shotgun (WGS) entry which is preliminary data.</text>
</comment>
<dbReference type="EMBL" id="BMMM01000023">
    <property type="protein sequence ID" value="GGN89724.1"/>
    <property type="molecule type" value="Genomic_DNA"/>
</dbReference>
<evidence type="ECO:0000313" key="2">
    <source>
        <dbReference type="Proteomes" id="UP000600365"/>
    </source>
</evidence>
<accession>A0A918D9U7</accession>
<sequence>MSIFVGRGAAFSTAAAVTRAGIAALRSKAPGGPARWERKNFAGRTVELYAGPAAAVGAALGAARVRPAAGFAVAAAGACGAYDDVVGVDDPRRGFRAHFGALRDGDVLRSQASVALDREEAAPPAGRISVSMLPQAVPRIHGARRERVYETLI</sequence>
<dbReference type="AlphaFoldDB" id="A0A918D9U7"/>
<proteinExistence type="predicted"/>
<name>A0A918D9U7_9ACTN</name>
<keyword evidence="2" id="KW-1185">Reference proteome</keyword>
<reference evidence="1 2" key="1">
    <citation type="journal article" date="2014" name="Int. J. Syst. Evol. Microbiol.">
        <title>Complete genome sequence of Corynebacterium casei LMG S-19264T (=DSM 44701T), isolated from a smear-ripened cheese.</title>
        <authorList>
            <consortium name="US DOE Joint Genome Institute (JGI-PGF)"/>
            <person name="Walter F."/>
            <person name="Albersmeier A."/>
            <person name="Kalinowski J."/>
            <person name="Ruckert C."/>
        </authorList>
    </citation>
    <scope>NUCLEOTIDE SEQUENCE [LARGE SCALE GENOMIC DNA]</scope>
    <source>
        <strain evidence="1 2">CGMCC 4.7111</strain>
    </source>
</reference>